<feature type="transmembrane region" description="Helical" evidence="1">
    <location>
        <begin position="190"/>
        <end position="212"/>
    </location>
</feature>
<feature type="transmembrane region" description="Helical" evidence="1">
    <location>
        <begin position="90"/>
        <end position="110"/>
    </location>
</feature>
<keyword evidence="1" id="KW-0472">Membrane</keyword>
<gene>
    <name evidence="2" type="ORF">FIA58_017875</name>
</gene>
<protein>
    <recommendedName>
        <fullName evidence="4">Histidine kinase N-terminal 7TM region domain-containing protein</fullName>
    </recommendedName>
</protein>
<keyword evidence="3" id="KW-1185">Reference proteome</keyword>
<feature type="transmembrane region" description="Helical" evidence="1">
    <location>
        <begin position="154"/>
        <end position="178"/>
    </location>
</feature>
<comment type="caution">
    <text evidence="2">The sequence shown here is derived from an EMBL/GenBank/DDBJ whole genome shotgun (WGS) entry which is preliminary data.</text>
</comment>
<dbReference type="RefSeq" id="WP_140964064.1">
    <property type="nucleotide sequence ID" value="NZ_VEVQ02000015.1"/>
</dbReference>
<feature type="transmembrane region" description="Helical" evidence="1">
    <location>
        <begin position="6"/>
        <end position="22"/>
    </location>
</feature>
<evidence type="ECO:0000256" key="1">
    <source>
        <dbReference type="SAM" id="Phobius"/>
    </source>
</evidence>
<dbReference type="EMBL" id="VEVQ02000015">
    <property type="protein sequence ID" value="NHN27552.1"/>
    <property type="molecule type" value="Genomic_DNA"/>
</dbReference>
<keyword evidence="1" id="KW-1133">Transmembrane helix</keyword>
<organism evidence="2 3">
    <name type="scientific">Flavobacterium jejuense</name>
    <dbReference type="NCBI Taxonomy" id="1544455"/>
    <lineage>
        <taxon>Bacteria</taxon>
        <taxon>Pseudomonadati</taxon>
        <taxon>Bacteroidota</taxon>
        <taxon>Flavobacteriia</taxon>
        <taxon>Flavobacteriales</taxon>
        <taxon>Flavobacteriaceae</taxon>
        <taxon>Flavobacterium</taxon>
    </lineage>
</organism>
<name>A0ABX0IXS3_9FLAO</name>
<reference evidence="2" key="2">
    <citation type="submission" date="2020-02" db="EMBL/GenBank/DDBJ databases">
        <title>Flavobacterium profundi sp. nov., isolated from a deep-sea seamount.</title>
        <authorList>
            <person name="Zhang D.-C."/>
        </authorList>
    </citation>
    <scope>NUCLEOTIDE SEQUENCE</scope>
    <source>
        <strain evidence="2">EC11</strain>
    </source>
</reference>
<reference evidence="2" key="1">
    <citation type="submission" date="2019-05" db="EMBL/GenBank/DDBJ databases">
        <authorList>
            <person name="Lianzixin W."/>
        </authorList>
    </citation>
    <scope>NUCLEOTIDE SEQUENCE</scope>
    <source>
        <strain evidence="2">EC11</strain>
    </source>
</reference>
<accession>A0ABX0IXS3</accession>
<feature type="transmembrane region" description="Helical" evidence="1">
    <location>
        <begin position="58"/>
        <end position="78"/>
    </location>
</feature>
<evidence type="ECO:0000313" key="2">
    <source>
        <dbReference type="EMBL" id="NHN27552.1"/>
    </source>
</evidence>
<proteinExistence type="predicted"/>
<feature type="transmembrane region" description="Helical" evidence="1">
    <location>
        <begin position="122"/>
        <end position="142"/>
    </location>
</feature>
<evidence type="ECO:0000313" key="3">
    <source>
        <dbReference type="Proteomes" id="UP000817854"/>
    </source>
</evidence>
<evidence type="ECO:0008006" key="4">
    <source>
        <dbReference type="Google" id="ProtNLM"/>
    </source>
</evidence>
<dbReference type="Proteomes" id="UP000817854">
    <property type="component" value="Unassembled WGS sequence"/>
</dbReference>
<feature type="transmembrane region" description="Helical" evidence="1">
    <location>
        <begin position="34"/>
        <end position="52"/>
    </location>
</feature>
<sequence length="219" mass="26106">MLENLRYIPGLFAFITTIIGLLNWSKLPNYKSKLFLLSVILSVFTEISAIYFPKWTGLQNYFIYDIYTLILFLIYYFILSSIMRKYTNKIIAFAFIILYLISTIFSLIYNQNKIGLEIIPEIYALSVLFLVILSILYLIELFNSSNILNYKKSIFFWFILGSLLFHVPFLPFMLTLKWWFLESETYGTTIYWIIIIMLNLIMNSCFTIGFIWTEKKHNY</sequence>
<keyword evidence="1" id="KW-0812">Transmembrane</keyword>